<protein>
    <submittedName>
        <fullName evidence="2">Uncharacterized protein</fullName>
    </submittedName>
</protein>
<dbReference type="RefSeq" id="WP_169163921.1">
    <property type="nucleotide sequence ID" value="NZ_JABBFW010000050.1"/>
</dbReference>
<dbReference type="Proteomes" id="UP000574067">
    <property type="component" value="Unassembled WGS sequence"/>
</dbReference>
<organism evidence="2 3">
    <name type="scientific">Azohydromonas caseinilytica</name>
    <dbReference type="NCBI Taxonomy" id="2728836"/>
    <lineage>
        <taxon>Bacteria</taxon>
        <taxon>Pseudomonadati</taxon>
        <taxon>Pseudomonadota</taxon>
        <taxon>Betaproteobacteria</taxon>
        <taxon>Burkholderiales</taxon>
        <taxon>Sphaerotilaceae</taxon>
        <taxon>Azohydromonas</taxon>
    </lineage>
</organism>
<comment type="caution">
    <text evidence="2">The sequence shown here is derived from an EMBL/GenBank/DDBJ whole genome shotgun (WGS) entry which is preliminary data.</text>
</comment>
<keyword evidence="3" id="KW-1185">Reference proteome</keyword>
<name>A0A848FHR8_9BURK</name>
<accession>A0A848FHR8</accession>
<gene>
    <name evidence="2" type="ORF">HHL10_29075</name>
</gene>
<keyword evidence="1" id="KW-0732">Signal</keyword>
<dbReference type="AlphaFoldDB" id="A0A848FHR8"/>
<dbReference type="EMBL" id="JABBFW010000050">
    <property type="protein sequence ID" value="NML19028.1"/>
    <property type="molecule type" value="Genomic_DNA"/>
</dbReference>
<evidence type="ECO:0000313" key="2">
    <source>
        <dbReference type="EMBL" id="NML19028.1"/>
    </source>
</evidence>
<sequence length="288" mass="31223">MKWKAAVLMACSLAMTPAWADSRVDVVGRSCEAIAQEVVQAQQRADELHDARRERIGRNAVAAGAALIFWPALLAMRIDPSQEQAQQEAQARADQLLRDAEAQGCADVLQLPAAQQAALPIAVGDVLVYRERSASGAVRTLRLRVQRLERRRFLFELQSDAVSGAWVQDRAGNVLTAPAELASWRGLLQPALASGTRVSGELMNLHGATAQLKAQVVAEHAKTPFGSKFDPVVLDLQGDIEPGTPPARAQGVMVVDRLSGILLRLEVQASDPQFDLERQLVHIEAAPR</sequence>
<proteinExistence type="predicted"/>
<reference evidence="2 3" key="1">
    <citation type="submission" date="2020-04" db="EMBL/GenBank/DDBJ databases">
        <title>Azohydromonas sp. isolated from soil.</title>
        <authorList>
            <person name="Dahal R.H."/>
        </authorList>
    </citation>
    <scope>NUCLEOTIDE SEQUENCE [LARGE SCALE GENOMIC DNA]</scope>
    <source>
        <strain evidence="2 3">G-1-1-14</strain>
    </source>
</reference>
<evidence type="ECO:0000256" key="1">
    <source>
        <dbReference type="SAM" id="SignalP"/>
    </source>
</evidence>
<feature type="chain" id="PRO_5032874945" evidence="1">
    <location>
        <begin position="21"/>
        <end position="288"/>
    </location>
</feature>
<evidence type="ECO:0000313" key="3">
    <source>
        <dbReference type="Proteomes" id="UP000574067"/>
    </source>
</evidence>
<feature type="signal peptide" evidence="1">
    <location>
        <begin position="1"/>
        <end position="20"/>
    </location>
</feature>